<sequence length="744" mass="78326">MMSDSTGQTAPGRRSAAGTTASWGRDDWLALADRILAAARPFTSPGQALVSFPGQQGGYGRAVDGLEGFARTFLLAGFRIAGARGSGVDDLVDRYSTGIAAGTDPASPECWVRLDEHPQAKVEAASIALILDMTRPWIWDRLPSTVRERVVDYLAPAVGDHTYPRINWVWFRLVVQTFLRSVGGPHARDEMAEDLATHDSFARADGWMSDGPERAYDHYVGWALHLYPTLWARMVGAADLAAERRERDVAGLDRFLQDAVALVGADGSPLIQGRSLIYRFAAAAPFWAGAIAGVPSVGLGRLRRAATGIVRHFVDHGAPDDRGLLTLGWHRPWPRLAQSYSGPGSPYWASKGLLGIALPADHPVWTAPEQPLPVEEHDTVRAIGAPGWLVSATRSDGIVRVVNHGTDHALDGATTGDSPLYARLGYSTATSPVLAESGWVDPLDQSVTLVDGAGRATHRAGMRLLTLRLHRDGDGVGVGVAGSRALAHWVDPDPGHRDHGGGRTGRFRPAGQLTVYSLVRGVWELRLTRVVGLADGVEAAALRLRIGGWAVSGAATAVCGDSVATVTGAGLTSRLEALGGDGTAGATAVPDGGPLAGGLVVPWLDHPVRPGGWIATLVELSGEFATTAPRQPCRTGLDEDADGLHLVVDWPDGASTATRLDTGQPEPGTTTRAAGAGDHHRAASRRDPRLRVPRGAPLVPQRHTADPRAADAALGGPARDRANPSSGSASRPGAGGCPRTSWAP</sequence>
<feature type="region of interest" description="Disordered" evidence="1">
    <location>
        <begin position="655"/>
        <end position="744"/>
    </location>
</feature>
<comment type="caution">
    <text evidence="3">The sequence shown here is derived from an EMBL/GenBank/DDBJ whole genome shotgun (WGS) entry which is preliminary data.</text>
</comment>
<feature type="region of interest" description="Disordered" evidence="1">
    <location>
        <begin position="1"/>
        <end position="20"/>
    </location>
</feature>
<dbReference type="EMBL" id="JAZGQL010000008">
    <property type="protein sequence ID" value="MEE6307857.1"/>
    <property type="molecule type" value="Genomic_DNA"/>
</dbReference>
<gene>
    <name evidence="3" type="ORF">V1634_13595</name>
</gene>
<keyword evidence="4" id="KW-1185">Reference proteome</keyword>
<dbReference type="Pfam" id="PF10022">
    <property type="entry name" value="DUF2264"/>
    <property type="match status" value="1"/>
</dbReference>
<reference evidence="3 4" key="1">
    <citation type="submission" date="2024-01" db="EMBL/GenBank/DDBJ databases">
        <title>Genome insights into Plantactinospora veratri sp. nov.</title>
        <authorList>
            <person name="Wang L."/>
        </authorList>
    </citation>
    <scope>NUCLEOTIDE SEQUENCE [LARGE SCALE GENOMIC DNA]</scope>
    <source>
        <strain evidence="3 4">NEAU-FHS4</strain>
    </source>
</reference>
<name>A0ABU7SD67_9ACTN</name>
<dbReference type="PANTHER" id="PTHR35339">
    <property type="entry name" value="LINALOOL DEHYDRATASE_ISOMERASE DOMAIN-CONTAINING PROTEIN"/>
    <property type="match status" value="1"/>
</dbReference>
<dbReference type="Proteomes" id="UP001339911">
    <property type="component" value="Unassembled WGS sequence"/>
</dbReference>
<evidence type="ECO:0000313" key="4">
    <source>
        <dbReference type="Proteomes" id="UP001339911"/>
    </source>
</evidence>
<dbReference type="RefSeq" id="WP_331208141.1">
    <property type="nucleotide sequence ID" value="NZ_JAZGQL010000008.1"/>
</dbReference>
<dbReference type="PANTHER" id="PTHR35339:SF4">
    <property type="entry name" value="LINALOOL DEHYDRATASE_ISOMERASE DOMAIN-CONTAINING PROTEIN"/>
    <property type="match status" value="1"/>
</dbReference>
<dbReference type="InterPro" id="IPR049349">
    <property type="entry name" value="DUF2264_N"/>
</dbReference>
<evidence type="ECO:0000256" key="1">
    <source>
        <dbReference type="SAM" id="MobiDB-lite"/>
    </source>
</evidence>
<feature type="domain" description="DUF2264" evidence="2">
    <location>
        <begin position="25"/>
        <end position="372"/>
    </location>
</feature>
<proteinExistence type="predicted"/>
<feature type="compositionally biased region" description="Polar residues" evidence="1">
    <location>
        <begin position="655"/>
        <end position="671"/>
    </location>
</feature>
<evidence type="ECO:0000259" key="2">
    <source>
        <dbReference type="Pfam" id="PF10022"/>
    </source>
</evidence>
<organism evidence="3 4">
    <name type="scientific">Plantactinospora veratri</name>
    <dbReference type="NCBI Taxonomy" id="1436122"/>
    <lineage>
        <taxon>Bacteria</taxon>
        <taxon>Bacillati</taxon>
        <taxon>Actinomycetota</taxon>
        <taxon>Actinomycetes</taxon>
        <taxon>Micromonosporales</taxon>
        <taxon>Micromonosporaceae</taxon>
        <taxon>Plantactinospora</taxon>
    </lineage>
</organism>
<evidence type="ECO:0000313" key="3">
    <source>
        <dbReference type="EMBL" id="MEE6307857.1"/>
    </source>
</evidence>
<dbReference type="InterPro" id="IPR016624">
    <property type="entry name" value="UCP014753"/>
</dbReference>
<protein>
    <submittedName>
        <fullName evidence="3">DUF2264 domain-containing protein</fullName>
    </submittedName>
</protein>
<accession>A0ABU7SD67</accession>
<feature type="compositionally biased region" description="Basic and acidic residues" evidence="1">
    <location>
        <begin position="677"/>
        <end position="690"/>
    </location>
</feature>